<feature type="transmembrane region" description="Helical" evidence="1">
    <location>
        <begin position="9"/>
        <end position="30"/>
    </location>
</feature>
<reference evidence="4" key="1">
    <citation type="submission" date="2016-06" db="UniProtKB">
        <authorList>
            <consortium name="WormBaseParasite"/>
        </authorList>
    </citation>
    <scope>IDENTIFICATION</scope>
</reference>
<dbReference type="Proteomes" id="UP000275846">
    <property type="component" value="Unassembled WGS sequence"/>
</dbReference>
<dbReference type="STRING" id="70667.A0A183T0F4"/>
<evidence type="ECO:0000313" key="3">
    <source>
        <dbReference type="Proteomes" id="UP000275846"/>
    </source>
</evidence>
<sequence length="81" mass="8956">MQLISVRPLYLHCGTGLSFGILILTCIPVRFSSPSVAAGLAACVLTRRCANLAFQKFRRSTVTLKLIDEIQTAFEQLFLPK</sequence>
<dbReference type="WBParaSite" id="SSLN_0001031801-mRNA-1">
    <property type="protein sequence ID" value="SSLN_0001031801-mRNA-1"/>
    <property type="gene ID" value="SSLN_0001031801"/>
</dbReference>
<keyword evidence="1" id="KW-0812">Transmembrane</keyword>
<keyword evidence="1" id="KW-1133">Transmembrane helix</keyword>
<gene>
    <name evidence="2" type="ORF">SSLN_LOCUS9952</name>
</gene>
<accession>A0A183T0F4</accession>
<dbReference type="OrthoDB" id="8110916at2759"/>
<evidence type="ECO:0000313" key="2">
    <source>
        <dbReference type="EMBL" id="VDL96337.1"/>
    </source>
</evidence>
<reference evidence="2 3" key="2">
    <citation type="submission" date="2018-11" db="EMBL/GenBank/DDBJ databases">
        <authorList>
            <consortium name="Pathogen Informatics"/>
        </authorList>
    </citation>
    <scope>NUCLEOTIDE SEQUENCE [LARGE SCALE GENOMIC DNA]</scope>
    <source>
        <strain evidence="2 3">NST_G2</strain>
    </source>
</reference>
<protein>
    <submittedName>
        <fullName evidence="4">TYR_PHOSPHATASE_2 domain-containing protein</fullName>
    </submittedName>
</protein>
<name>A0A183T0F4_SCHSO</name>
<evidence type="ECO:0000313" key="4">
    <source>
        <dbReference type="WBParaSite" id="SSLN_0001031801-mRNA-1"/>
    </source>
</evidence>
<evidence type="ECO:0000256" key="1">
    <source>
        <dbReference type="SAM" id="Phobius"/>
    </source>
</evidence>
<dbReference type="AlphaFoldDB" id="A0A183T0F4"/>
<dbReference type="EMBL" id="UYSU01035562">
    <property type="protein sequence ID" value="VDL96337.1"/>
    <property type="molecule type" value="Genomic_DNA"/>
</dbReference>
<keyword evidence="1" id="KW-0472">Membrane</keyword>
<organism evidence="4">
    <name type="scientific">Schistocephalus solidus</name>
    <name type="common">Tapeworm</name>
    <dbReference type="NCBI Taxonomy" id="70667"/>
    <lineage>
        <taxon>Eukaryota</taxon>
        <taxon>Metazoa</taxon>
        <taxon>Spiralia</taxon>
        <taxon>Lophotrochozoa</taxon>
        <taxon>Platyhelminthes</taxon>
        <taxon>Cestoda</taxon>
        <taxon>Eucestoda</taxon>
        <taxon>Diphyllobothriidea</taxon>
        <taxon>Diphyllobothriidae</taxon>
        <taxon>Schistocephalus</taxon>
    </lineage>
</organism>
<proteinExistence type="predicted"/>
<keyword evidence="3" id="KW-1185">Reference proteome</keyword>